<reference evidence="10 11" key="1">
    <citation type="submission" date="2024-09" db="EMBL/GenBank/DDBJ databases">
        <title>The Natural Products Discovery Center: Release of the First 8490 Sequenced Strains for Exploring Actinobacteria Biosynthetic Diversity.</title>
        <authorList>
            <person name="Kalkreuter E."/>
            <person name="Kautsar S.A."/>
            <person name="Yang D."/>
            <person name="Bader C.D."/>
            <person name="Teijaro C.N."/>
            <person name="Fluegel L."/>
            <person name="Davis C.M."/>
            <person name="Simpson J.R."/>
            <person name="Lauterbach L."/>
            <person name="Steele A.D."/>
            <person name="Gui C."/>
            <person name="Meng S."/>
            <person name="Li G."/>
            <person name="Viehrig K."/>
            <person name="Ye F."/>
            <person name="Su P."/>
            <person name="Kiefer A.F."/>
            <person name="Nichols A."/>
            <person name="Cepeda A.J."/>
            <person name="Yan W."/>
            <person name="Fan B."/>
            <person name="Jiang Y."/>
            <person name="Adhikari A."/>
            <person name="Zheng C.-J."/>
            <person name="Schuster L."/>
            <person name="Cowan T.M."/>
            <person name="Smanski M.J."/>
            <person name="Chevrette M.G."/>
            <person name="De Carvalho L.P.S."/>
            <person name="Shen B."/>
        </authorList>
    </citation>
    <scope>NUCLEOTIDE SEQUENCE [LARGE SCALE GENOMIC DNA]</scope>
    <source>
        <strain evidence="10 11">NPDC058584</strain>
    </source>
</reference>
<keyword evidence="8" id="KW-0472">Membrane</keyword>
<keyword evidence="8" id="KW-1133">Transmembrane helix</keyword>
<accession>A0ABW6DTD1</accession>
<dbReference type="EMBL" id="JBHXPM010000006">
    <property type="protein sequence ID" value="MFD3956209.1"/>
    <property type="molecule type" value="Genomic_DNA"/>
</dbReference>
<keyword evidence="3" id="KW-0597">Phosphoprotein</keyword>
<dbReference type="GO" id="GO:0016301">
    <property type="term" value="F:kinase activity"/>
    <property type="evidence" value="ECO:0007669"/>
    <property type="project" value="UniProtKB-KW"/>
</dbReference>
<evidence type="ECO:0000256" key="7">
    <source>
        <dbReference type="SAM" id="MobiDB-lite"/>
    </source>
</evidence>
<dbReference type="Gene3D" id="3.30.565.10">
    <property type="entry name" value="Histidine kinase-like ATPase, C-terminal domain"/>
    <property type="match status" value="1"/>
</dbReference>
<keyword evidence="6" id="KW-0175">Coiled coil</keyword>
<feature type="compositionally biased region" description="Polar residues" evidence="7">
    <location>
        <begin position="434"/>
        <end position="448"/>
    </location>
</feature>
<dbReference type="SUPFAM" id="SSF55874">
    <property type="entry name" value="ATPase domain of HSP90 chaperone/DNA topoisomerase II/histidine kinase"/>
    <property type="match status" value="1"/>
</dbReference>
<keyword evidence="4" id="KW-0808">Transferase</keyword>
<dbReference type="InterPro" id="IPR036890">
    <property type="entry name" value="HATPase_C_sf"/>
</dbReference>
<name>A0ABW6DTD1_9ACTN</name>
<feature type="compositionally biased region" description="Low complexity" evidence="7">
    <location>
        <begin position="485"/>
        <end position="499"/>
    </location>
</feature>
<evidence type="ECO:0000256" key="1">
    <source>
        <dbReference type="ARBA" id="ARBA00000085"/>
    </source>
</evidence>
<evidence type="ECO:0000256" key="4">
    <source>
        <dbReference type="ARBA" id="ARBA00022679"/>
    </source>
</evidence>
<evidence type="ECO:0000313" key="10">
    <source>
        <dbReference type="EMBL" id="MFD3956209.1"/>
    </source>
</evidence>
<dbReference type="EC" id="2.7.13.3" evidence="2"/>
<dbReference type="Proteomes" id="UP001598300">
    <property type="component" value="Unassembled WGS sequence"/>
</dbReference>
<keyword evidence="8" id="KW-0812">Transmembrane</keyword>
<keyword evidence="11" id="KW-1185">Reference proteome</keyword>
<gene>
    <name evidence="10" type="ORF">ACFWR3_08985</name>
</gene>
<feature type="coiled-coil region" evidence="6">
    <location>
        <begin position="125"/>
        <end position="152"/>
    </location>
</feature>
<dbReference type="RefSeq" id="WP_381300435.1">
    <property type="nucleotide sequence ID" value="NZ_JBHVRE010000012.1"/>
</dbReference>
<evidence type="ECO:0000259" key="9">
    <source>
        <dbReference type="SMART" id="SM00387"/>
    </source>
</evidence>
<feature type="region of interest" description="Disordered" evidence="7">
    <location>
        <begin position="381"/>
        <end position="509"/>
    </location>
</feature>
<evidence type="ECO:0000256" key="2">
    <source>
        <dbReference type="ARBA" id="ARBA00012438"/>
    </source>
</evidence>
<comment type="catalytic activity">
    <reaction evidence="1">
        <text>ATP + protein L-histidine = ADP + protein N-phospho-L-histidine.</text>
        <dbReference type="EC" id="2.7.13.3"/>
    </reaction>
</comment>
<sequence>MRPSFRPTALALLISAAVTGALTLWAVAAAPDAVRTPLAWGAAGAAVMLSVCVAVTVHTLGTVRALRAQRAADNQRFTAETSRLVSASAAEAQRFTAETARIKAAASAETARVTAEARAENERIAAEAAAEKARLSVTVDRLTARATRAETERSAAVAACANAAGRMQALATSMLADLREMEHRHTDESVLGDLLHLDHRTAQAGRLADSIAVLTGARSGRRWAKPIVMESILRGAMGRIGSYQRVRLHSTSDVAIAGHAAEGVMHALAELLDNAANFSPPTAEVHVYVEEVPAGIVITVEDSGLVMSEVQLRRAEQAVSADHQNLTNLSGTRLGLAVVGRLARKHGLTVSFRPSARGGTGALMMLPQDLISRTAAPALPDRAPAATPAAALPAATPSAAPVTAPTPTTAPAEPEPSHASAEGAGLSGTVPAARSTTENQASDGSTPLTPAAEPRRTESESESTGSVPAFGESGLPKRRRGRTLAAAEARNGNAAHGGADTPQARTTDAKVQAARFSTFSRAVRANSQHPEGNTR</sequence>
<evidence type="ECO:0000313" key="11">
    <source>
        <dbReference type="Proteomes" id="UP001598300"/>
    </source>
</evidence>
<protein>
    <recommendedName>
        <fullName evidence="2">histidine kinase</fullName>
        <ecNumber evidence="2">2.7.13.3</ecNumber>
    </recommendedName>
</protein>
<organism evidence="10 11">
    <name type="scientific">Streptomyces bacillaris</name>
    <dbReference type="NCBI Taxonomy" id="68179"/>
    <lineage>
        <taxon>Bacteria</taxon>
        <taxon>Bacillati</taxon>
        <taxon>Actinomycetota</taxon>
        <taxon>Actinomycetes</taxon>
        <taxon>Kitasatosporales</taxon>
        <taxon>Streptomycetaceae</taxon>
        <taxon>Streptomyces</taxon>
    </lineage>
</organism>
<feature type="domain" description="Histidine kinase/HSP90-like ATPase" evidence="9">
    <location>
        <begin position="259"/>
        <end position="370"/>
    </location>
</feature>
<dbReference type="InterPro" id="IPR003594">
    <property type="entry name" value="HATPase_dom"/>
</dbReference>
<feature type="transmembrane region" description="Helical" evidence="8">
    <location>
        <begin position="39"/>
        <end position="60"/>
    </location>
</feature>
<dbReference type="InterPro" id="IPR050428">
    <property type="entry name" value="TCS_sensor_his_kinase"/>
</dbReference>
<dbReference type="SMART" id="SM00387">
    <property type="entry name" value="HATPase_c"/>
    <property type="match status" value="1"/>
</dbReference>
<keyword evidence="5 10" id="KW-0418">Kinase</keyword>
<evidence type="ECO:0000256" key="5">
    <source>
        <dbReference type="ARBA" id="ARBA00022777"/>
    </source>
</evidence>
<evidence type="ECO:0000256" key="3">
    <source>
        <dbReference type="ARBA" id="ARBA00022553"/>
    </source>
</evidence>
<evidence type="ECO:0000256" key="6">
    <source>
        <dbReference type="SAM" id="Coils"/>
    </source>
</evidence>
<dbReference type="Pfam" id="PF02518">
    <property type="entry name" value="HATPase_c"/>
    <property type="match status" value="1"/>
</dbReference>
<feature type="compositionally biased region" description="Low complexity" evidence="7">
    <location>
        <begin position="381"/>
        <end position="424"/>
    </location>
</feature>
<proteinExistence type="predicted"/>
<comment type="caution">
    <text evidence="10">The sequence shown here is derived from an EMBL/GenBank/DDBJ whole genome shotgun (WGS) entry which is preliminary data.</text>
</comment>
<dbReference type="PANTHER" id="PTHR45436">
    <property type="entry name" value="SENSOR HISTIDINE KINASE YKOH"/>
    <property type="match status" value="1"/>
</dbReference>
<evidence type="ECO:0000256" key="8">
    <source>
        <dbReference type="SAM" id="Phobius"/>
    </source>
</evidence>
<dbReference type="PANTHER" id="PTHR45436:SF5">
    <property type="entry name" value="SENSOR HISTIDINE KINASE TRCS"/>
    <property type="match status" value="1"/>
</dbReference>